<evidence type="ECO:0000313" key="2">
    <source>
        <dbReference type="Proteomes" id="UP001198983"/>
    </source>
</evidence>
<organism evidence="1 2">
    <name type="scientific">Terrisporobacter hibernicus</name>
    <dbReference type="NCBI Taxonomy" id="2813371"/>
    <lineage>
        <taxon>Bacteria</taxon>
        <taxon>Bacillati</taxon>
        <taxon>Bacillota</taxon>
        <taxon>Clostridia</taxon>
        <taxon>Peptostreptococcales</taxon>
        <taxon>Peptostreptococcaceae</taxon>
        <taxon>Terrisporobacter</taxon>
    </lineage>
</organism>
<accession>A0AAX2ZD31</accession>
<dbReference type="AlphaFoldDB" id="A0AAX2ZD31"/>
<dbReference type="PROSITE" id="PS51257">
    <property type="entry name" value="PROKAR_LIPOPROTEIN"/>
    <property type="match status" value="1"/>
</dbReference>
<protein>
    <recommendedName>
        <fullName evidence="3">Lipoprotein</fullName>
    </recommendedName>
</protein>
<evidence type="ECO:0000313" key="1">
    <source>
        <dbReference type="EMBL" id="UEL46751.1"/>
    </source>
</evidence>
<evidence type="ECO:0008006" key="3">
    <source>
        <dbReference type="Google" id="ProtNLM"/>
    </source>
</evidence>
<dbReference type="KEGG" id="tem:JW646_14035"/>
<reference evidence="1 2" key="1">
    <citation type="journal article" date="2023" name="Int. J. Syst. Evol. Microbiol.">
        <title>Terrisporobacter hibernicus sp. nov., isolated from bovine faeces in Northern Ireland.</title>
        <authorList>
            <person name="Mitchell M."/>
            <person name="Nguyen S.V."/>
            <person name="Connor M."/>
            <person name="Fairley D.J."/>
            <person name="Donoghue O."/>
            <person name="Marshall H."/>
            <person name="Koolman L."/>
            <person name="McMullan G."/>
            <person name="Schaffer K.E."/>
            <person name="McGrath J.W."/>
            <person name="Fanning S."/>
        </authorList>
    </citation>
    <scope>NUCLEOTIDE SEQUENCE [LARGE SCALE GENOMIC DNA]</scope>
    <source>
        <strain evidence="1 2">MCA3</strain>
    </source>
</reference>
<name>A0AAX2ZD31_9FIRM</name>
<dbReference type="RefSeq" id="WP_228415497.1">
    <property type="nucleotide sequence ID" value="NZ_CP081135.1"/>
</dbReference>
<gene>
    <name evidence="1" type="ORF">JW646_14035</name>
</gene>
<proteinExistence type="predicted"/>
<sequence length="144" mass="16266">MKKILLLIILISAAIIFYGCNKNSNEDSPISLSSVDISSLNNKEILDVIYDSDLEEGIYQITTKNNSYIFFKGIKNEYIDVGLHLEDKTLIINCNTTSSSQETSKLYVIKEKGSTSSRDKNILFDTIILKINNKEVPFNSVYLL</sequence>
<dbReference type="Proteomes" id="UP001198983">
    <property type="component" value="Chromosome"/>
</dbReference>
<dbReference type="EMBL" id="CP081135">
    <property type="protein sequence ID" value="UEL46751.1"/>
    <property type="molecule type" value="Genomic_DNA"/>
</dbReference>
<keyword evidence="2" id="KW-1185">Reference proteome</keyword>